<dbReference type="AlphaFoldDB" id="A0AAD5T8V4"/>
<evidence type="ECO:0000259" key="2">
    <source>
        <dbReference type="SMART" id="SM00555"/>
    </source>
</evidence>
<dbReference type="SMART" id="SM00555">
    <property type="entry name" value="GIT"/>
    <property type="match status" value="3"/>
</dbReference>
<dbReference type="EMBL" id="JADGJH010000059">
    <property type="protein sequence ID" value="KAJ3140092.1"/>
    <property type="molecule type" value="Genomic_DNA"/>
</dbReference>
<feature type="region of interest" description="Disordered" evidence="1">
    <location>
        <begin position="385"/>
        <end position="412"/>
    </location>
</feature>
<accession>A0AAD5T8V4</accession>
<reference evidence="3" key="1">
    <citation type="submission" date="2020-05" db="EMBL/GenBank/DDBJ databases">
        <title>Phylogenomic resolution of chytrid fungi.</title>
        <authorList>
            <person name="Stajich J.E."/>
            <person name="Amses K."/>
            <person name="Simmons R."/>
            <person name="Seto K."/>
            <person name="Myers J."/>
            <person name="Bonds A."/>
            <person name="Quandt C.A."/>
            <person name="Barry K."/>
            <person name="Liu P."/>
            <person name="Grigoriev I."/>
            <person name="Longcore J.E."/>
            <person name="James T.Y."/>
        </authorList>
    </citation>
    <scope>NUCLEOTIDE SEQUENCE</scope>
    <source>
        <strain evidence="3">JEL0513</strain>
    </source>
</reference>
<proteinExistence type="predicted"/>
<evidence type="ECO:0000313" key="3">
    <source>
        <dbReference type="EMBL" id="KAJ3140092.1"/>
    </source>
</evidence>
<dbReference type="InterPro" id="IPR013724">
    <property type="entry name" value="GIT_SHD"/>
</dbReference>
<feature type="domain" description="GIT Spa2 homology (SHD)" evidence="2">
    <location>
        <begin position="219"/>
        <end position="249"/>
    </location>
</feature>
<feature type="domain" description="GIT Spa2 homology (SHD)" evidence="2">
    <location>
        <begin position="664"/>
        <end position="694"/>
    </location>
</feature>
<feature type="compositionally biased region" description="Pro residues" evidence="1">
    <location>
        <begin position="83"/>
        <end position="96"/>
    </location>
</feature>
<feature type="compositionally biased region" description="Low complexity" evidence="1">
    <location>
        <begin position="97"/>
        <end position="112"/>
    </location>
</feature>
<feature type="compositionally biased region" description="Low complexity" evidence="1">
    <location>
        <begin position="142"/>
        <end position="155"/>
    </location>
</feature>
<feature type="region of interest" description="Disordered" evidence="1">
    <location>
        <begin position="76"/>
        <end position="155"/>
    </location>
</feature>
<name>A0AAD5T8V4_9FUNG</name>
<gene>
    <name evidence="3" type="ORF">HK100_010590</name>
</gene>
<organism evidence="3 4">
    <name type="scientific">Physocladia obscura</name>
    <dbReference type="NCBI Taxonomy" id="109957"/>
    <lineage>
        <taxon>Eukaryota</taxon>
        <taxon>Fungi</taxon>
        <taxon>Fungi incertae sedis</taxon>
        <taxon>Chytridiomycota</taxon>
        <taxon>Chytridiomycota incertae sedis</taxon>
        <taxon>Chytridiomycetes</taxon>
        <taxon>Chytridiales</taxon>
        <taxon>Chytriomycetaceae</taxon>
        <taxon>Physocladia</taxon>
    </lineage>
</organism>
<comment type="caution">
    <text evidence="3">The sequence shown here is derived from an EMBL/GenBank/DDBJ whole genome shotgun (WGS) entry which is preliminary data.</text>
</comment>
<dbReference type="Proteomes" id="UP001211907">
    <property type="component" value="Unassembled WGS sequence"/>
</dbReference>
<keyword evidence="4" id="KW-1185">Reference proteome</keyword>
<feature type="domain" description="GIT Spa2 homology (SHD)" evidence="2">
    <location>
        <begin position="155"/>
        <end position="185"/>
    </location>
</feature>
<feature type="non-terminal residue" evidence="3">
    <location>
        <position position="739"/>
    </location>
</feature>
<feature type="region of interest" description="Disordered" evidence="1">
    <location>
        <begin position="19"/>
        <end position="64"/>
    </location>
</feature>
<feature type="compositionally biased region" description="Polar residues" evidence="1">
    <location>
        <begin position="602"/>
        <end position="611"/>
    </location>
</feature>
<feature type="region of interest" description="Disordered" evidence="1">
    <location>
        <begin position="580"/>
        <end position="627"/>
    </location>
</feature>
<feature type="compositionally biased region" description="Low complexity" evidence="1">
    <location>
        <begin position="394"/>
        <end position="411"/>
    </location>
</feature>
<feature type="compositionally biased region" description="Low complexity" evidence="1">
    <location>
        <begin position="612"/>
        <end position="627"/>
    </location>
</feature>
<evidence type="ECO:0000256" key="1">
    <source>
        <dbReference type="SAM" id="MobiDB-lite"/>
    </source>
</evidence>
<feature type="compositionally biased region" description="Basic and acidic residues" evidence="1">
    <location>
        <begin position="19"/>
        <end position="34"/>
    </location>
</feature>
<protein>
    <recommendedName>
        <fullName evidence="2">GIT Spa2 homology (SHD) domain-containing protein</fullName>
    </recommendedName>
</protein>
<sequence>MSPTTTSHGSKTWWFKSESTAEHVHKKDQHDHHQQQQYLDDEREGRGRVPSPIAIPVPPQRNASYTTLANTSNALNVSVSGGLPPPLPPPPSPPPVLLQQQQQQQRQLSPQRNGNGDRVFGVDLNRSLSRSRSRSRRPPPALSASPTPSNASSLAGERIARLSDAQLAELSSQVSAEAYRRRTPVGALLATYDHDHRSNAVLSSKLSTNPSAPFNSSPTVARIAAMSNEKFAIFTADLDAEAVRRDIPGIYGLQMSSTSSSFPTAVVEDPQAIPAKLIPILTAFALPSADLNNSGGDNNAVVTLQDRIIAEDRIKALSDASFSVLVRDVRREIADRAKSRLIDSNDDDLRTDVPVIATVDEQQQQQQFNAIADIAVKDDIDDDSGTLRRSTLNSSGSGVSSAQPPSSSAAQKIKIVEPPSPKTLIARSSVDLPLPKPVSEESMAVTLLTSPGTATITKQSKNTIGGGGTNSGGGIISVQKAERRTLFKLITNIDLEALWEQVQHEVSRRQHIDLSSGSGHNDDDDEFAAANLVTTAVAAEQEYIYDDGEDEDFHHQIQQMQKDRLKRKLPVAAAVADAAAAEEVTDERGGGNSDGDGIPTSIPATNVIGKNSGSSSSSSSSSRSSNSSTRVVVAAAEADAAASGVSGAAATTYTAAKTDNAVVWRGRILKLSNDQLAEVTADVYDEIRRRKEKNEPFLPARADLAVKRNEARKELSKLPAKEVKTLWRIIRENMGEREM</sequence>
<evidence type="ECO:0000313" key="4">
    <source>
        <dbReference type="Proteomes" id="UP001211907"/>
    </source>
</evidence>